<feature type="compositionally biased region" description="Basic and acidic residues" evidence="1">
    <location>
        <begin position="1"/>
        <end position="22"/>
    </location>
</feature>
<name>A0A2T4S551_9STAP</name>
<dbReference type="Gene3D" id="1.20.1270.70">
    <property type="entry name" value="Designed single chain three-helix bundle"/>
    <property type="match status" value="1"/>
</dbReference>
<dbReference type="EMBL" id="PZHR01000828">
    <property type="protein sequence ID" value="PTK42393.1"/>
    <property type="molecule type" value="Genomic_DNA"/>
</dbReference>
<gene>
    <name evidence="2" type="ORF">BUZ61_17490</name>
</gene>
<comment type="caution">
    <text evidence="2">The sequence shown here is derived from an EMBL/GenBank/DDBJ whole genome shotgun (WGS) entry which is preliminary data.</text>
</comment>
<sequence length="156" mass="16590">MNLDPADKEEKAVQDALEKAKEVQANPNATQDEVNAAKDALNKAIEAKTAQDQADAKQAALDELKAELAKVAKIDLNQYTPDSVKPLTDKEIEGNAIVAIPDAKTTEEIKAVTQALKDAQAGLVQKADKAELQKAIDAANALGNLDAADKEDKAFQ</sequence>
<feature type="region of interest" description="Disordered" evidence="1">
    <location>
        <begin position="1"/>
        <end position="32"/>
    </location>
</feature>
<evidence type="ECO:0000256" key="1">
    <source>
        <dbReference type="SAM" id="MobiDB-lite"/>
    </source>
</evidence>
<proteinExistence type="predicted"/>
<dbReference type="AlphaFoldDB" id="A0A2T4S551"/>
<protein>
    <submittedName>
        <fullName evidence="2">Uncharacterized protein</fullName>
    </submittedName>
</protein>
<evidence type="ECO:0000313" key="2">
    <source>
        <dbReference type="EMBL" id="PTK42393.1"/>
    </source>
</evidence>
<reference evidence="2 3" key="1">
    <citation type="journal article" date="2016" name="Front. Microbiol.">
        <title>Comprehensive Phylogenetic Analysis of Bovine Non-aureus Staphylococci Species Based on Whole-Genome Sequencing.</title>
        <authorList>
            <person name="Naushad S."/>
            <person name="Barkema H.W."/>
            <person name="Luby C."/>
            <person name="Condas L.A."/>
            <person name="Nobrega D.B."/>
            <person name="Carson D.A."/>
            <person name="De Buck J."/>
        </authorList>
    </citation>
    <scope>NUCLEOTIDE SEQUENCE [LARGE SCALE GENOMIC DNA]</scope>
    <source>
        <strain evidence="2 3">SNUC 4337</strain>
    </source>
</reference>
<feature type="non-terminal residue" evidence="2">
    <location>
        <position position="156"/>
    </location>
</feature>
<evidence type="ECO:0000313" key="3">
    <source>
        <dbReference type="Proteomes" id="UP000240400"/>
    </source>
</evidence>
<dbReference type="Gene3D" id="1.20.1270.90">
    <property type="entry name" value="AF1782-like"/>
    <property type="match status" value="1"/>
</dbReference>
<organism evidence="2 3">
    <name type="scientific">Staphylococcus nepalensis</name>
    <dbReference type="NCBI Taxonomy" id="214473"/>
    <lineage>
        <taxon>Bacteria</taxon>
        <taxon>Bacillati</taxon>
        <taxon>Bacillota</taxon>
        <taxon>Bacilli</taxon>
        <taxon>Bacillales</taxon>
        <taxon>Staphylococcaceae</taxon>
        <taxon>Staphylococcus</taxon>
    </lineage>
</organism>
<accession>A0A2T4S551</accession>
<dbReference type="Proteomes" id="UP000240400">
    <property type="component" value="Unassembled WGS sequence"/>
</dbReference>